<feature type="transmembrane region" description="Helical" evidence="6">
    <location>
        <begin position="294"/>
        <end position="316"/>
    </location>
</feature>
<protein>
    <submittedName>
        <fullName evidence="8">Integral membrane protein</fullName>
    </submittedName>
</protein>
<feature type="transmembrane region" description="Helical" evidence="6">
    <location>
        <begin position="198"/>
        <end position="221"/>
    </location>
</feature>
<keyword evidence="5 6" id="KW-0472">Membrane</keyword>
<evidence type="ECO:0000256" key="6">
    <source>
        <dbReference type="SAM" id="Phobius"/>
    </source>
</evidence>
<evidence type="ECO:0000256" key="4">
    <source>
        <dbReference type="ARBA" id="ARBA00022989"/>
    </source>
</evidence>
<feature type="transmembrane region" description="Helical" evidence="6">
    <location>
        <begin position="753"/>
        <end position="777"/>
    </location>
</feature>
<feature type="domain" description="ABC3 transporter permease C-terminal" evidence="7">
    <location>
        <begin position="670"/>
        <end position="781"/>
    </location>
</feature>
<keyword evidence="2" id="KW-1003">Cell membrane</keyword>
<reference evidence="8" key="1">
    <citation type="submission" date="2019-08" db="EMBL/GenBank/DDBJ databases">
        <title>Complete genome sequence of a mangrove-derived Streptomyces xiamenensis.</title>
        <authorList>
            <person name="Xu J."/>
        </authorList>
    </citation>
    <scope>NUCLEOTIDE SEQUENCE</scope>
    <source>
        <strain evidence="8">318</strain>
    </source>
</reference>
<gene>
    <name evidence="8" type="ORF">SXIM_36480</name>
</gene>
<evidence type="ECO:0000259" key="7">
    <source>
        <dbReference type="Pfam" id="PF02687"/>
    </source>
</evidence>
<keyword evidence="9" id="KW-1185">Reference proteome</keyword>
<dbReference type="HOGENOM" id="CLU_021084_0_0_11"/>
<evidence type="ECO:0000256" key="1">
    <source>
        <dbReference type="ARBA" id="ARBA00004651"/>
    </source>
</evidence>
<evidence type="ECO:0000256" key="2">
    <source>
        <dbReference type="ARBA" id="ARBA00022475"/>
    </source>
</evidence>
<feature type="domain" description="ABC3 transporter permease C-terminal" evidence="7">
    <location>
        <begin position="204"/>
        <end position="318"/>
    </location>
</feature>
<dbReference type="EMBL" id="CP009922">
    <property type="protein sequence ID" value="AKG45032.1"/>
    <property type="molecule type" value="Genomic_DNA"/>
</dbReference>
<feature type="transmembrane region" description="Helical" evidence="6">
    <location>
        <begin position="253"/>
        <end position="274"/>
    </location>
</feature>
<feature type="transmembrane region" description="Helical" evidence="6">
    <location>
        <begin position="722"/>
        <end position="741"/>
    </location>
</feature>
<accession>A0A0F7FY85</accession>
<dbReference type="Pfam" id="PF02687">
    <property type="entry name" value="FtsX"/>
    <property type="match status" value="2"/>
</dbReference>
<evidence type="ECO:0000313" key="8">
    <source>
        <dbReference type="EMBL" id="AKG45032.1"/>
    </source>
</evidence>
<keyword evidence="3 6" id="KW-0812">Transmembrane</keyword>
<feature type="transmembrane region" description="Helical" evidence="6">
    <location>
        <begin position="21"/>
        <end position="42"/>
    </location>
</feature>
<evidence type="ECO:0000256" key="5">
    <source>
        <dbReference type="ARBA" id="ARBA00023136"/>
    </source>
</evidence>
<dbReference type="PATRIC" id="fig|408015.6.peg.3696"/>
<dbReference type="InterPro" id="IPR003838">
    <property type="entry name" value="ABC3_permease_C"/>
</dbReference>
<dbReference type="STRING" id="408015.SXIM_36480"/>
<feature type="transmembrane region" description="Helical" evidence="6">
    <location>
        <begin position="337"/>
        <end position="358"/>
    </location>
</feature>
<evidence type="ECO:0000313" key="9">
    <source>
        <dbReference type="Proteomes" id="UP000034034"/>
    </source>
</evidence>
<name>A0A0F7FY85_9ACTN</name>
<dbReference type="KEGG" id="sxi:SXIM_36480"/>
<proteinExistence type="predicted"/>
<feature type="transmembrane region" description="Helical" evidence="6">
    <location>
        <begin position="666"/>
        <end position="684"/>
    </location>
</feature>
<dbReference type="Proteomes" id="UP000034034">
    <property type="component" value="Chromosome"/>
</dbReference>
<organism evidence="8 9">
    <name type="scientific">Streptomyces xiamenensis</name>
    <dbReference type="NCBI Taxonomy" id="408015"/>
    <lineage>
        <taxon>Bacteria</taxon>
        <taxon>Bacillati</taxon>
        <taxon>Actinomycetota</taxon>
        <taxon>Actinomycetes</taxon>
        <taxon>Kitasatosporales</taxon>
        <taxon>Streptomycetaceae</taxon>
        <taxon>Streptomyces</taxon>
    </lineage>
</organism>
<dbReference type="GO" id="GO:0005886">
    <property type="term" value="C:plasma membrane"/>
    <property type="evidence" value="ECO:0007669"/>
    <property type="project" value="UniProtKB-SubCell"/>
</dbReference>
<sequence>MWTRDLLMGVRFAVAGGRPGWARTTLTAIGVGLGVALLLFAASAPSVLQNVDSRADARVPIWYEDLAPGPDTLRYESIPTVYHGAQVTGMLLQPDAGEATTATPPPGVAAFPAPGEMVVSPALKRLLDSSGHEVLRERLAGYEITGTIGDAGLRGPAELVFYMGTDTLTDAAADGTPHHNRTDAFGASYPPTPLSPMLILLILVICVVLLMPVAVFIATAVRFGGERRDQRLAALRLVGADRSGTRRIAAGEALAGALLGLAVGLLFFLLLRQAASHITLAGTSAFPADFVPSAPLAVLILAAVPLSAVLVTLFALRGVAIEPLGVVRESADRPRRLWWRLVPAALGLMLLLPLAGAYSAGSGGARELQAGAGIVLVLVGATAFLPWLVERGVAAFRGGPVSWQLAVRRLQLGSGSASRAVSGITVAVAGAIALQMLFGGVQAEESGPTGYDTDEAQIQVVSSGMTAESSTGMLGELSGTQGVLDIFGSYSGYAVRPEDRQLPGELVAPGVYIADCTTLRKMADLPDCANGDVFLAADPDDPGEGTFPLPGPGDTVDVSVDADGAAWDPDRAGPDLWTVPDDALRVDSVGDPLGRWAHGILATPGALDGSRFGGGFTEVLINVDPDDRVDTVERLRTVLFGMPERPALWEIQSAWTSDEFASIQRGLLIGSIAVLALIGASMIVSQLEQLRERKRLLASLVAFGTKRTTLSASVLWQTAVPVALGLTVASVAGTVLGFVLMRMVGLRVTDWFGFLPMAAAGLVVIAVVTLASMPLLWRLMRPEGLRTE</sequence>
<dbReference type="AlphaFoldDB" id="A0A0F7FY85"/>
<evidence type="ECO:0000256" key="3">
    <source>
        <dbReference type="ARBA" id="ARBA00022692"/>
    </source>
</evidence>
<keyword evidence="4 6" id="KW-1133">Transmembrane helix</keyword>
<feature type="transmembrane region" description="Helical" evidence="6">
    <location>
        <begin position="370"/>
        <end position="389"/>
    </location>
</feature>
<comment type="subcellular location">
    <subcellularLocation>
        <location evidence="1">Cell membrane</location>
        <topology evidence="1">Multi-pass membrane protein</topology>
    </subcellularLocation>
</comment>